<accession>A0A9K3D7H6</accession>
<proteinExistence type="predicted"/>
<protein>
    <submittedName>
        <fullName evidence="2">Uncharacterized protein</fullName>
    </submittedName>
</protein>
<feature type="non-terminal residue" evidence="2">
    <location>
        <position position="1"/>
    </location>
</feature>
<organism evidence="2 3">
    <name type="scientific">Kipferlia bialata</name>
    <dbReference type="NCBI Taxonomy" id="797122"/>
    <lineage>
        <taxon>Eukaryota</taxon>
        <taxon>Metamonada</taxon>
        <taxon>Carpediemonas-like organisms</taxon>
        <taxon>Kipferlia</taxon>
    </lineage>
</organism>
<gene>
    <name evidence="2" type="ORF">KIPB_013224</name>
</gene>
<feature type="region of interest" description="Disordered" evidence="1">
    <location>
        <begin position="151"/>
        <end position="186"/>
    </location>
</feature>
<name>A0A9K3D7H6_9EUKA</name>
<dbReference type="EMBL" id="BDIP01006175">
    <property type="protein sequence ID" value="GIQ90429.1"/>
    <property type="molecule type" value="Genomic_DNA"/>
</dbReference>
<dbReference type="Proteomes" id="UP000265618">
    <property type="component" value="Unassembled WGS sequence"/>
</dbReference>
<keyword evidence="3" id="KW-1185">Reference proteome</keyword>
<evidence type="ECO:0000256" key="1">
    <source>
        <dbReference type="SAM" id="MobiDB-lite"/>
    </source>
</evidence>
<sequence>VFRMDLFPSTLSFGQDVIDPVVILPVPTEGGASVPSAYYSMLYYFVIRDKYARGATRVLCLSYITVNRTKLDRWGVLLRYRLKAVTTLLKVSAYVTLKQWYDRAALTLALLGEKERERESERESGQEHQKARGVLDPELYAIYQQPLTDCISGVDAPSGDKTSEHTEQTECTKGEGEGEREGEGEG</sequence>
<feature type="non-terminal residue" evidence="2">
    <location>
        <position position="186"/>
    </location>
</feature>
<comment type="caution">
    <text evidence="2">The sequence shown here is derived from an EMBL/GenBank/DDBJ whole genome shotgun (WGS) entry which is preliminary data.</text>
</comment>
<dbReference type="AlphaFoldDB" id="A0A9K3D7H6"/>
<evidence type="ECO:0000313" key="3">
    <source>
        <dbReference type="Proteomes" id="UP000265618"/>
    </source>
</evidence>
<reference evidence="2 3" key="1">
    <citation type="journal article" date="2018" name="PLoS ONE">
        <title>The draft genome of Kipferlia bialata reveals reductive genome evolution in fornicate parasites.</title>
        <authorList>
            <person name="Tanifuji G."/>
            <person name="Takabayashi S."/>
            <person name="Kume K."/>
            <person name="Takagi M."/>
            <person name="Nakayama T."/>
            <person name="Kamikawa R."/>
            <person name="Inagaki Y."/>
            <person name="Hashimoto T."/>
        </authorList>
    </citation>
    <scope>NUCLEOTIDE SEQUENCE [LARGE SCALE GENOMIC DNA]</scope>
    <source>
        <strain evidence="2">NY0173</strain>
    </source>
</reference>
<evidence type="ECO:0000313" key="2">
    <source>
        <dbReference type="EMBL" id="GIQ90429.1"/>
    </source>
</evidence>
<feature type="compositionally biased region" description="Basic and acidic residues" evidence="1">
    <location>
        <begin position="161"/>
        <end position="186"/>
    </location>
</feature>